<dbReference type="InterPro" id="IPR009057">
    <property type="entry name" value="Homeodomain-like_sf"/>
</dbReference>
<dbReference type="PANTHER" id="PTHR30055">
    <property type="entry name" value="HTH-TYPE TRANSCRIPTIONAL REGULATOR RUTR"/>
    <property type="match status" value="1"/>
</dbReference>
<dbReference type="Proteomes" id="UP000758168">
    <property type="component" value="Unassembled WGS sequence"/>
</dbReference>
<keyword evidence="2 4" id="KW-0238">DNA-binding</keyword>
<evidence type="ECO:0000256" key="1">
    <source>
        <dbReference type="ARBA" id="ARBA00023015"/>
    </source>
</evidence>
<dbReference type="PROSITE" id="PS50977">
    <property type="entry name" value="HTH_TETR_2"/>
    <property type="match status" value="1"/>
</dbReference>
<sequence>MGLREQKAQRTRTAIADAALDLFERQGYDATPMEQIAEAAQVSPSTLYRYFPTKDATLLDHPGMDLASLSAELGRRPADEPLAEALGAAVRAALEQADAHADQLLRLRRQLDVTPVARARLWDLWHAQRTRLEDAIAARAGVPAGTLWVQLSAHTCLLVVQMALDRVRATPTPGSAVAHAAEVMAGLAGPDVVLPRLPPTADDPLPGAPAG</sequence>
<evidence type="ECO:0000256" key="3">
    <source>
        <dbReference type="ARBA" id="ARBA00023163"/>
    </source>
</evidence>
<evidence type="ECO:0000313" key="7">
    <source>
        <dbReference type="Proteomes" id="UP000758168"/>
    </source>
</evidence>
<evidence type="ECO:0000256" key="4">
    <source>
        <dbReference type="PROSITE-ProRule" id="PRU00335"/>
    </source>
</evidence>
<organism evidence="6 7">
    <name type="scientific">Microlunatus capsulatus</name>
    <dbReference type="NCBI Taxonomy" id="99117"/>
    <lineage>
        <taxon>Bacteria</taxon>
        <taxon>Bacillati</taxon>
        <taxon>Actinomycetota</taxon>
        <taxon>Actinomycetes</taxon>
        <taxon>Propionibacteriales</taxon>
        <taxon>Propionibacteriaceae</taxon>
        <taxon>Microlunatus</taxon>
    </lineage>
</organism>
<comment type="caution">
    <text evidence="6">The sequence shown here is derived from an EMBL/GenBank/DDBJ whole genome shotgun (WGS) entry which is preliminary data.</text>
</comment>
<accession>A0ABS4Z5Y0</accession>
<dbReference type="PANTHER" id="PTHR30055:SF234">
    <property type="entry name" value="HTH-TYPE TRANSCRIPTIONAL REGULATOR BETI"/>
    <property type="match status" value="1"/>
</dbReference>
<keyword evidence="3" id="KW-0804">Transcription</keyword>
<keyword evidence="7" id="KW-1185">Reference proteome</keyword>
<feature type="domain" description="HTH tetR-type" evidence="5">
    <location>
        <begin position="9"/>
        <end position="69"/>
    </location>
</feature>
<evidence type="ECO:0000313" key="6">
    <source>
        <dbReference type="EMBL" id="MBP2416440.1"/>
    </source>
</evidence>
<dbReference type="PRINTS" id="PR00455">
    <property type="entry name" value="HTHTETR"/>
</dbReference>
<protein>
    <submittedName>
        <fullName evidence="6">AcrR family transcriptional regulator</fullName>
    </submittedName>
</protein>
<feature type="DNA-binding region" description="H-T-H motif" evidence="4">
    <location>
        <begin position="32"/>
        <end position="51"/>
    </location>
</feature>
<name>A0ABS4Z5Y0_9ACTN</name>
<dbReference type="RefSeq" id="WP_210054159.1">
    <property type="nucleotide sequence ID" value="NZ_BAAAMH010000012.1"/>
</dbReference>
<dbReference type="Gene3D" id="1.10.10.60">
    <property type="entry name" value="Homeodomain-like"/>
    <property type="match status" value="1"/>
</dbReference>
<evidence type="ECO:0000256" key="2">
    <source>
        <dbReference type="ARBA" id="ARBA00023125"/>
    </source>
</evidence>
<dbReference type="EMBL" id="JAGIOB010000001">
    <property type="protein sequence ID" value="MBP2416440.1"/>
    <property type="molecule type" value="Genomic_DNA"/>
</dbReference>
<proteinExistence type="predicted"/>
<evidence type="ECO:0000259" key="5">
    <source>
        <dbReference type="PROSITE" id="PS50977"/>
    </source>
</evidence>
<dbReference type="InterPro" id="IPR001647">
    <property type="entry name" value="HTH_TetR"/>
</dbReference>
<dbReference type="InterPro" id="IPR050109">
    <property type="entry name" value="HTH-type_TetR-like_transc_reg"/>
</dbReference>
<dbReference type="SUPFAM" id="SSF46689">
    <property type="entry name" value="Homeodomain-like"/>
    <property type="match status" value="1"/>
</dbReference>
<dbReference type="Gene3D" id="1.10.357.10">
    <property type="entry name" value="Tetracycline Repressor, domain 2"/>
    <property type="match status" value="1"/>
</dbReference>
<keyword evidence="1" id="KW-0805">Transcription regulation</keyword>
<reference evidence="6 7" key="1">
    <citation type="submission" date="2021-03" db="EMBL/GenBank/DDBJ databases">
        <title>Sequencing the genomes of 1000 actinobacteria strains.</title>
        <authorList>
            <person name="Klenk H.-P."/>
        </authorList>
    </citation>
    <scope>NUCLEOTIDE SEQUENCE [LARGE SCALE GENOMIC DNA]</scope>
    <source>
        <strain evidence="6 7">DSM 12936</strain>
    </source>
</reference>
<dbReference type="Pfam" id="PF00440">
    <property type="entry name" value="TetR_N"/>
    <property type="match status" value="1"/>
</dbReference>
<gene>
    <name evidence="6" type="ORF">JOF54_001362</name>
</gene>